<reference evidence="2" key="1">
    <citation type="submission" date="2020-08" db="EMBL/GenBank/DDBJ databases">
        <title>Lewinella bacteria from marine environments.</title>
        <authorList>
            <person name="Zhong Y."/>
        </authorList>
    </citation>
    <scope>NUCLEOTIDE SEQUENCE</scope>
    <source>
        <strain evidence="2">KCTC 42187</strain>
    </source>
</reference>
<evidence type="ECO:0000313" key="2">
    <source>
        <dbReference type="EMBL" id="MBC6993929.1"/>
    </source>
</evidence>
<keyword evidence="3" id="KW-1185">Reference proteome</keyword>
<evidence type="ECO:0000313" key="3">
    <source>
        <dbReference type="Proteomes" id="UP000650081"/>
    </source>
</evidence>
<evidence type="ECO:0000256" key="1">
    <source>
        <dbReference type="SAM" id="SignalP"/>
    </source>
</evidence>
<sequence length="182" mass="20101">MKKTCTSLFLLLFLAWNLGAQTEADYIKALGQHLQGQTEHAVENGRVDILTATHAIEVEWATKWKNSIGQALWYSLQTNKKAGIILLLKEPKDYAQVIRLGSTLRYAGLGEQVKVWVYPNDFPGLQVAPPSVSPNADPSLTHWLNLNSQKRHNAKCTSNYGRTSNGRYCRADEGVACGICGG</sequence>
<name>A0A923PII9_9BACT</name>
<dbReference type="RefSeq" id="WP_187466025.1">
    <property type="nucleotide sequence ID" value="NZ_JACSIT010000083.1"/>
</dbReference>
<dbReference type="AlphaFoldDB" id="A0A923PII9"/>
<comment type="caution">
    <text evidence="2">The sequence shown here is derived from an EMBL/GenBank/DDBJ whole genome shotgun (WGS) entry which is preliminary data.</text>
</comment>
<dbReference type="Proteomes" id="UP000650081">
    <property type="component" value="Unassembled WGS sequence"/>
</dbReference>
<feature type="signal peptide" evidence="1">
    <location>
        <begin position="1"/>
        <end position="20"/>
    </location>
</feature>
<protein>
    <submittedName>
        <fullName evidence="2">Uncharacterized protein</fullName>
    </submittedName>
</protein>
<proteinExistence type="predicted"/>
<organism evidence="2 3">
    <name type="scientific">Neolewinella lacunae</name>
    <dbReference type="NCBI Taxonomy" id="1517758"/>
    <lineage>
        <taxon>Bacteria</taxon>
        <taxon>Pseudomonadati</taxon>
        <taxon>Bacteroidota</taxon>
        <taxon>Saprospiria</taxon>
        <taxon>Saprospirales</taxon>
        <taxon>Lewinellaceae</taxon>
        <taxon>Neolewinella</taxon>
    </lineage>
</organism>
<accession>A0A923PII9</accession>
<keyword evidence="1" id="KW-0732">Signal</keyword>
<dbReference type="EMBL" id="JACSIT010000083">
    <property type="protein sequence ID" value="MBC6993929.1"/>
    <property type="molecule type" value="Genomic_DNA"/>
</dbReference>
<gene>
    <name evidence="2" type="ORF">H9S92_07140</name>
</gene>
<feature type="chain" id="PRO_5037840156" evidence="1">
    <location>
        <begin position="21"/>
        <end position="182"/>
    </location>
</feature>